<sequence length="190" mass="21211">VNQNQIFQHPHQMVFYATTESLLKSNINPQHELAAQILLTAIKQARSNSGFGLLNRNSQDGILTYLWAPLFLLKAAHWPSVNLNMLPNLQNTFKKIKDLKLDYLELEIFENILLCRGDLIGDSGQASLADDVQERALQTLTVHTVSNRGRLEKLLTAIPMLFTPSSGALCAILFRPIIGPIPIETVILTI</sequence>
<organism evidence="5 6">
    <name type="scientific">Ignelater luminosus</name>
    <name type="common">Cucubano</name>
    <name type="synonym">Pyrophorus luminosus</name>
    <dbReference type="NCBI Taxonomy" id="2038154"/>
    <lineage>
        <taxon>Eukaryota</taxon>
        <taxon>Metazoa</taxon>
        <taxon>Ecdysozoa</taxon>
        <taxon>Arthropoda</taxon>
        <taxon>Hexapoda</taxon>
        <taxon>Insecta</taxon>
        <taxon>Pterygota</taxon>
        <taxon>Neoptera</taxon>
        <taxon>Endopterygota</taxon>
        <taxon>Coleoptera</taxon>
        <taxon>Polyphaga</taxon>
        <taxon>Elateriformia</taxon>
        <taxon>Elateroidea</taxon>
        <taxon>Elateridae</taxon>
        <taxon>Agrypninae</taxon>
        <taxon>Pyrophorini</taxon>
        <taxon>Ignelater</taxon>
    </lineage>
</organism>
<keyword evidence="6" id="KW-1185">Reference proteome</keyword>
<evidence type="ECO:0000259" key="4">
    <source>
        <dbReference type="PROSITE" id="PS51843"/>
    </source>
</evidence>
<dbReference type="AlphaFoldDB" id="A0A8K0CKQ2"/>
<dbReference type="InterPro" id="IPR035500">
    <property type="entry name" value="NHR-like_dom_sf"/>
</dbReference>
<evidence type="ECO:0000256" key="1">
    <source>
        <dbReference type="ARBA" id="ARBA00023015"/>
    </source>
</evidence>
<keyword evidence="2" id="KW-0804">Transcription</keyword>
<name>A0A8K0CKQ2_IGNLU</name>
<protein>
    <recommendedName>
        <fullName evidence="4">NR LBD domain-containing protein</fullName>
    </recommendedName>
</protein>
<keyword evidence="1" id="KW-0805">Transcription regulation</keyword>
<dbReference type="PROSITE" id="PS51843">
    <property type="entry name" value="NR_LBD"/>
    <property type="match status" value="1"/>
</dbReference>
<keyword evidence="3" id="KW-0675">Receptor</keyword>
<dbReference type="Proteomes" id="UP000801492">
    <property type="component" value="Unassembled WGS sequence"/>
</dbReference>
<dbReference type="SUPFAM" id="SSF48508">
    <property type="entry name" value="Nuclear receptor ligand-binding domain"/>
    <property type="match status" value="1"/>
</dbReference>
<feature type="non-terminal residue" evidence="5">
    <location>
        <position position="1"/>
    </location>
</feature>
<dbReference type="EMBL" id="VTPC01088235">
    <property type="protein sequence ID" value="KAF2886248.1"/>
    <property type="molecule type" value="Genomic_DNA"/>
</dbReference>
<feature type="domain" description="NR LBD" evidence="4">
    <location>
        <begin position="1"/>
        <end position="190"/>
    </location>
</feature>
<dbReference type="InterPro" id="IPR000536">
    <property type="entry name" value="Nucl_hrmn_rcpt_lig-bd"/>
</dbReference>
<dbReference type="Gene3D" id="1.10.565.10">
    <property type="entry name" value="Retinoid X Receptor"/>
    <property type="match status" value="1"/>
</dbReference>
<evidence type="ECO:0000313" key="5">
    <source>
        <dbReference type="EMBL" id="KAF2886248.1"/>
    </source>
</evidence>
<evidence type="ECO:0000256" key="3">
    <source>
        <dbReference type="ARBA" id="ARBA00023170"/>
    </source>
</evidence>
<dbReference type="OrthoDB" id="5771769at2759"/>
<reference evidence="5" key="1">
    <citation type="submission" date="2019-08" db="EMBL/GenBank/DDBJ databases">
        <title>The genome of the North American firefly Photinus pyralis.</title>
        <authorList>
            <consortium name="Photinus pyralis genome working group"/>
            <person name="Fallon T.R."/>
            <person name="Sander Lower S.E."/>
            <person name="Weng J.-K."/>
        </authorList>
    </citation>
    <scope>NUCLEOTIDE SEQUENCE</scope>
    <source>
        <strain evidence="5">TRF0915ILg1</strain>
        <tissue evidence="5">Whole body</tissue>
    </source>
</reference>
<accession>A0A8K0CKQ2</accession>
<evidence type="ECO:0000256" key="2">
    <source>
        <dbReference type="ARBA" id="ARBA00023163"/>
    </source>
</evidence>
<gene>
    <name evidence="5" type="ORF">ILUMI_19924</name>
</gene>
<proteinExistence type="predicted"/>
<comment type="caution">
    <text evidence="5">The sequence shown here is derived from an EMBL/GenBank/DDBJ whole genome shotgun (WGS) entry which is preliminary data.</text>
</comment>
<evidence type="ECO:0000313" key="6">
    <source>
        <dbReference type="Proteomes" id="UP000801492"/>
    </source>
</evidence>